<evidence type="ECO:0000313" key="2">
    <source>
        <dbReference type="EMBL" id="PTM47035.1"/>
    </source>
</evidence>
<feature type="domain" description="Methanolan biosynthesis EpsI" evidence="1">
    <location>
        <begin position="13"/>
        <end position="159"/>
    </location>
</feature>
<evidence type="ECO:0000313" key="3">
    <source>
        <dbReference type="Proteomes" id="UP000240996"/>
    </source>
</evidence>
<dbReference type="EMBL" id="PZZN01000001">
    <property type="protein sequence ID" value="PTM47035.1"/>
    <property type="molecule type" value="Genomic_DNA"/>
</dbReference>
<keyword evidence="3" id="KW-1185">Reference proteome</keyword>
<sequence>MVPDVSFVLPPEDEAKAAAVYEKQLMRSYGADGAPPIMLLIAYAYRQSGMLMVHRPESCYPGSGFTITDIRDVDIPLGKGISAPGRFLTTVRDTRTEQVLYWTRLGNRFPVSWDDQRRSIAMQNLAGLVPDGALIRFSIIDPDAKAAEATMMGFAKTLFESCGASGRALLAGPINA</sequence>
<dbReference type="InterPro" id="IPR014263">
    <property type="entry name" value="Methanolan_biosynth_EpsI"/>
</dbReference>
<protein>
    <submittedName>
        <fullName evidence="2">EpsI family protein</fullName>
    </submittedName>
</protein>
<dbReference type="AlphaFoldDB" id="A0A2T4YT97"/>
<dbReference type="Pfam" id="PF11984">
    <property type="entry name" value="DUF3485"/>
    <property type="match status" value="1"/>
</dbReference>
<name>A0A2T4YT97_9SPHN</name>
<proteinExistence type="predicted"/>
<dbReference type="NCBIfam" id="TIGR02914">
    <property type="entry name" value="EpsI_fam"/>
    <property type="match status" value="1"/>
</dbReference>
<gene>
    <name evidence="2" type="ORF">C8J24_0417</name>
</gene>
<reference evidence="2 3" key="1">
    <citation type="submission" date="2018-04" db="EMBL/GenBank/DDBJ databases">
        <title>Genomic Encyclopedia of Type Strains, Phase III (KMG-III): the genomes of soil and plant-associated and newly described type strains.</title>
        <authorList>
            <person name="Whitman W."/>
        </authorList>
    </citation>
    <scope>NUCLEOTIDE SEQUENCE [LARGE SCALE GENOMIC DNA]</scope>
    <source>
        <strain evidence="2 3">NW12</strain>
    </source>
</reference>
<comment type="caution">
    <text evidence="2">The sequence shown here is derived from an EMBL/GenBank/DDBJ whole genome shotgun (WGS) entry which is preliminary data.</text>
</comment>
<dbReference type="Proteomes" id="UP000240996">
    <property type="component" value="Unassembled WGS sequence"/>
</dbReference>
<evidence type="ECO:0000259" key="1">
    <source>
        <dbReference type="Pfam" id="PF11984"/>
    </source>
</evidence>
<accession>A0A2T4YT97</accession>
<organism evidence="2 3">
    <name type="scientific">Sphingomonas aerolata</name>
    <dbReference type="NCBI Taxonomy" id="185951"/>
    <lineage>
        <taxon>Bacteria</taxon>
        <taxon>Pseudomonadati</taxon>
        <taxon>Pseudomonadota</taxon>
        <taxon>Alphaproteobacteria</taxon>
        <taxon>Sphingomonadales</taxon>
        <taxon>Sphingomonadaceae</taxon>
        <taxon>Sphingomonas</taxon>
    </lineage>
</organism>